<sequence>MKSALPVKFLRKQWHQKLLLPLCLLLTMVTVLQAKPVREITGRVTDEKGGGLPGVTILVKGTTVGTTTNAEGDFSLATPTETGTLIVSFVGFITKEVPLGNTTNFNITLAPDARALEEVIVIGYGATTTRGATTGAVDNIKAAEIEDLPLGNLGAALAGRVLGLGVSGGTERPGSQAQLTVRNPVSFSTAANNSPLYVIDDVIQVNSQGVPDPTLFNTLDPSEVENITILKDAAAAMYGSRAANGVIIVTTKRGKEGPPKISYSGSYAVNDEAYRTKMLSAYDAGRYINIMNGPNGANRSVSDNRYFFGDDELEHFKTINHDWLEEAWKASYNMRHTLNVSGGANKSTYFANVAYFTQNGNLGKLDYSKWTYRAGADVNVMAGMKVGLQVAGNFQNSLSINSKIGGENAENDYRNLLKSPRYVPMYIDGLPVRLPGSGTNSISAYHFFELDKGNNYIDNDNKGTQINLYAEYEFPFIKGLKARASYARNMSSGRSARIGGQYYLYAFTKTGSRGHIYEGATDPVATKFTNDNRVRFANDNALSTQANFSLNYNQQFGKHSVGGFFTVERGEAESSMEEVWKEDPVLATNGQFNTAFGAIDGRTFGYETGTLGYIARANYNYSEKYLVDFMFRSDASTKFSPENYWGKFYSLGTGWVISQENFFNPSIVNLLKIRYSVGLLGKDDTQLWGWRQRYTFQGGKAPVWGDNTAKGTGIKMEASPNPDGTWSDELKQNVGIDARFLDSRLSTTLEGFYNKQTNMLLVRSANVPVTVGGTVAPQNFGAADLFGYEVSVGWDDKISQDFRYGIEGRFSWYDNKVIKHNFNENDLLYPWKTPRPGQSSDNGVWGYDYLGMFRTQEDVDAYVEQYNITQVFDQTAANLKPGMLSYRDVRGALQADGTFAGPDGIINDNDQIQLAKRASNHYGFGVTLRAGYRGLSFDAVIGGSFGGWSEIESRSRMEGDISNSFQNVPAYWNNIYDPVLNPGGNMPNPFYTAISTTPTSTFWRVSAFRMRMGNFNINYTLPKKLVNAMRISNARVVLTSINPLNFYNPFTYRYTEGGWEDYPTLRTFSLGVNLTL</sequence>
<dbReference type="Gene3D" id="2.60.40.1120">
    <property type="entry name" value="Carboxypeptidase-like, regulatory domain"/>
    <property type="match status" value="1"/>
</dbReference>
<dbReference type="NCBIfam" id="TIGR04056">
    <property type="entry name" value="OMP_RagA_SusC"/>
    <property type="match status" value="1"/>
</dbReference>
<name>A0A5M6D060_9BACT</name>
<protein>
    <submittedName>
        <fullName evidence="3">SusC/RagA family TonB-linked outer membrane protein</fullName>
    </submittedName>
</protein>
<dbReference type="Pfam" id="PF07715">
    <property type="entry name" value="Plug"/>
    <property type="match status" value="1"/>
</dbReference>
<dbReference type="GO" id="GO:0009279">
    <property type="term" value="C:cell outer membrane"/>
    <property type="evidence" value="ECO:0007669"/>
    <property type="project" value="TreeGrafter"/>
</dbReference>
<dbReference type="GO" id="GO:0015344">
    <property type="term" value="F:siderophore uptake transmembrane transporter activity"/>
    <property type="evidence" value="ECO:0007669"/>
    <property type="project" value="TreeGrafter"/>
</dbReference>
<dbReference type="SUPFAM" id="SSF56935">
    <property type="entry name" value="Porins"/>
    <property type="match status" value="1"/>
</dbReference>
<dbReference type="InterPro" id="IPR023996">
    <property type="entry name" value="TonB-dep_OMP_SusC/RagA"/>
</dbReference>
<dbReference type="InterPro" id="IPR008969">
    <property type="entry name" value="CarboxyPept-like_regulatory"/>
</dbReference>
<dbReference type="InterPro" id="IPR012910">
    <property type="entry name" value="Plug_dom"/>
</dbReference>
<dbReference type="Pfam" id="PF13715">
    <property type="entry name" value="CarbopepD_reg_2"/>
    <property type="match status" value="1"/>
</dbReference>
<keyword evidence="4" id="KW-1185">Reference proteome</keyword>
<dbReference type="EMBL" id="VWSF01000024">
    <property type="protein sequence ID" value="KAA5540858.1"/>
    <property type="molecule type" value="Genomic_DNA"/>
</dbReference>
<reference evidence="3 4" key="1">
    <citation type="submission" date="2019-09" db="EMBL/GenBank/DDBJ databases">
        <title>Genome sequence and assembly of Adhaeribacter sp.</title>
        <authorList>
            <person name="Chhetri G."/>
        </authorList>
    </citation>
    <scope>NUCLEOTIDE SEQUENCE [LARGE SCALE GENOMIC DNA]</scope>
    <source>
        <strain evidence="3 4">DK36</strain>
    </source>
</reference>
<dbReference type="Proteomes" id="UP000323426">
    <property type="component" value="Unassembled WGS sequence"/>
</dbReference>
<dbReference type="InterPro" id="IPR039426">
    <property type="entry name" value="TonB-dep_rcpt-like"/>
</dbReference>
<organism evidence="3 4">
    <name type="scientific">Adhaeribacter rhizoryzae</name>
    <dbReference type="NCBI Taxonomy" id="2607907"/>
    <lineage>
        <taxon>Bacteria</taxon>
        <taxon>Pseudomonadati</taxon>
        <taxon>Bacteroidota</taxon>
        <taxon>Cytophagia</taxon>
        <taxon>Cytophagales</taxon>
        <taxon>Hymenobacteraceae</taxon>
        <taxon>Adhaeribacter</taxon>
    </lineage>
</organism>
<dbReference type="Gene3D" id="2.170.130.10">
    <property type="entry name" value="TonB-dependent receptor, plug domain"/>
    <property type="match status" value="1"/>
</dbReference>
<dbReference type="InterPro" id="IPR023997">
    <property type="entry name" value="TonB-dep_OMP_SusC/RagA_CS"/>
</dbReference>
<dbReference type="AlphaFoldDB" id="A0A5M6D060"/>
<dbReference type="PANTHER" id="PTHR30069:SF29">
    <property type="entry name" value="HEMOGLOBIN AND HEMOGLOBIN-HAPTOGLOBIN-BINDING PROTEIN 1-RELATED"/>
    <property type="match status" value="1"/>
</dbReference>
<evidence type="ECO:0000313" key="3">
    <source>
        <dbReference type="EMBL" id="KAA5540858.1"/>
    </source>
</evidence>
<comment type="caution">
    <text evidence="3">The sequence shown here is derived from an EMBL/GenBank/DDBJ whole genome shotgun (WGS) entry which is preliminary data.</text>
</comment>
<gene>
    <name evidence="3" type="ORF">F0145_21645</name>
</gene>
<dbReference type="SUPFAM" id="SSF49464">
    <property type="entry name" value="Carboxypeptidase regulatory domain-like"/>
    <property type="match status" value="1"/>
</dbReference>
<dbReference type="NCBIfam" id="TIGR04057">
    <property type="entry name" value="SusC_RagA_signa"/>
    <property type="match status" value="1"/>
</dbReference>
<keyword evidence="1" id="KW-0732">Signal</keyword>
<proteinExistence type="predicted"/>
<dbReference type="InterPro" id="IPR037066">
    <property type="entry name" value="Plug_dom_sf"/>
</dbReference>
<accession>A0A5M6D060</accession>
<evidence type="ECO:0000259" key="2">
    <source>
        <dbReference type="Pfam" id="PF07715"/>
    </source>
</evidence>
<feature type="domain" description="TonB-dependent receptor plug" evidence="2">
    <location>
        <begin position="132"/>
        <end position="246"/>
    </location>
</feature>
<dbReference type="GO" id="GO:0044718">
    <property type="term" value="P:siderophore transmembrane transport"/>
    <property type="evidence" value="ECO:0007669"/>
    <property type="project" value="TreeGrafter"/>
</dbReference>
<evidence type="ECO:0000256" key="1">
    <source>
        <dbReference type="ARBA" id="ARBA00022729"/>
    </source>
</evidence>
<dbReference type="RefSeq" id="WP_150091922.1">
    <property type="nucleotide sequence ID" value="NZ_VWSF01000024.1"/>
</dbReference>
<evidence type="ECO:0000313" key="4">
    <source>
        <dbReference type="Proteomes" id="UP000323426"/>
    </source>
</evidence>
<dbReference type="PANTHER" id="PTHR30069">
    <property type="entry name" value="TONB-DEPENDENT OUTER MEMBRANE RECEPTOR"/>
    <property type="match status" value="1"/>
</dbReference>